<gene>
    <name evidence="1" type="ORF">FJT64_018586</name>
</gene>
<dbReference type="EMBL" id="VIIS01000312">
    <property type="protein sequence ID" value="KAF0310394.1"/>
    <property type="molecule type" value="Genomic_DNA"/>
</dbReference>
<accession>A0A6A4X2Z1</accession>
<comment type="caution">
    <text evidence="1">The sequence shown here is derived from an EMBL/GenBank/DDBJ whole genome shotgun (WGS) entry which is preliminary data.</text>
</comment>
<reference evidence="1 2" key="1">
    <citation type="submission" date="2019-07" db="EMBL/GenBank/DDBJ databases">
        <title>Draft genome assembly of a fouling barnacle, Amphibalanus amphitrite (Darwin, 1854): The first reference genome for Thecostraca.</title>
        <authorList>
            <person name="Kim W."/>
        </authorList>
    </citation>
    <scope>NUCLEOTIDE SEQUENCE [LARGE SCALE GENOMIC DNA]</scope>
    <source>
        <strain evidence="1">SNU_AA5</strain>
        <tissue evidence="1">Soma without cirri and trophi</tissue>
    </source>
</reference>
<name>A0A6A4X2Z1_AMPAM</name>
<evidence type="ECO:0000313" key="1">
    <source>
        <dbReference type="EMBL" id="KAF0310394.1"/>
    </source>
</evidence>
<organism evidence="1 2">
    <name type="scientific">Amphibalanus amphitrite</name>
    <name type="common">Striped barnacle</name>
    <name type="synonym">Balanus amphitrite</name>
    <dbReference type="NCBI Taxonomy" id="1232801"/>
    <lineage>
        <taxon>Eukaryota</taxon>
        <taxon>Metazoa</taxon>
        <taxon>Ecdysozoa</taxon>
        <taxon>Arthropoda</taxon>
        <taxon>Crustacea</taxon>
        <taxon>Multicrustacea</taxon>
        <taxon>Cirripedia</taxon>
        <taxon>Thoracica</taxon>
        <taxon>Thoracicalcarea</taxon>
        <taxon>Balanomorpha</taxon>
        <taxon>Balanoidea</taxon>
        <taxon>Balanidae</taxon>
        <taxon>Amphibalaninae</taxon>
        <taxon>Amphibalanus</taxon>
    </lineage>
</organism>
<protein>
    <submittedName>
        <fullName evidence="1">Uncharacterized protein</fullName>
    </submittedName>
</protein>
<evidence type="ECO:0000313" key="2">
    <source>
        <dbReference type="Proteomes" id="UP000440578"/>
    </source>
</evidence>
<sequence>MAATDPAVGLRSILLAVSRTEPTRSDPRRTADGRTVGDVLGRTVGLDPAGGTAELARELRRLSGELLSLRGLPVLVDETRLLRLLRLLSTRDGEVERGLSVAAVAGVDGADGTRPALPLVIVGETPTALP</sequence>
<proteinExistence type="predicted"/>
<dbReference type="AlphaFoldDB" id="A0A6A4X2Z1"/>
<dbReference type="Proteomes" id="UP000440578">
    <property type="component" value="Unassembled WGS sequence"/>
</dbReference>
<keyword evidence="2" id="KW-1185">Reference proteome</keyword>